<keyword evidence="5" id="KW-1003">Cell membrane</keyword>
<dbReference type="OrthoDB" id="5244617at2"/>
<evidence type="ECO:0000256" key="4">
    <source>
        <dbReference type="ARBA" id="ARBA00012949"/>
    </source>
</evidence>
<evidence type="ECO:0000256" key="2">
    <source>
        <dbReference type="ARBA" id="ARBA00004651"/>
    </source>
</evidence>
<feature type="transmembrane region" description="Helical" evidence="13">
    <location>
        <begin position="75"/>
        <end position="95"/>
    </location>
</feature>
<comment type="similarity">
    <text evidence="3">Belongs to the cytochrome c oxidase bacterial subunit CtaF family.</text>
</comment>
<evidence type="ECO:0000313" key="14">
    <source>
        <dbReference type="EMBL" id="GEB51010.1"/>
    </source>
</evidence>
<evidence type="ECO:0000256" key="5">
    <source>
        <dbReference type="ARBA" id="ARBA00022475"/>
    </source>
</evidence>
<comment type="caution">
    <text evidence="14">The sequence shown here is derived from an EMBL/GenBank/DDBJ whole genome shotgun (WGS) entry which is preliminary data.</text>
</comment>
<dbReference type="RefSeq" id="WP_030890141.1">
    <property type="nucleotide sequence ID" value="NZ_BJMM01000017.1"/>
</dbReference>
<keyword evidence="9 13" id="KW-0472">Membrane</keyword>
<evidence type="ECO:0000256" key="8">
    <source>
        <dbReference type="ARBA" id="ARBA00022989"/>
    </source>
</evidence>
<organism evidence="14 15">
    <name type="scientific">Streptomyces cacaoi</name>
    <dbReference type="NCBI Taxonomy" id="1898"/>
    <lineage>
        <taxon>Bacteria</taxon>
        <taxon>Bacillati</taxon>
        <taxon>Actinomycetota</taxon>
        <taxon>Actinomycetes</taxon>
        <taxon>Kitasatosporales</taxon>
        <taxon>Streptomycetaceae</taxon>
        <taxon>Streptomyces</taxon>
    </lineage>
</organism>
<keyword evidence="15" id="KW-1185">Reference proteome</keyword>
<dbReference type="GO" id="GO:0022900">
    <property type="term" value="P:electron transport chain"/>
    <property type="evidence" value="ECO:0007669"/>
    <property type="project" value="InterPro"/>
</dbReference>
<evidence type="ECO:0000256" key="11">
    <source>
        <dbReference type="ARBA" id="ARBA00031401"/>
    </source>
</evidence>
<dbReference type="InterPro" id="IPR021050">
    <property type="entry name" value="Cyt_c_oxidase_su4_actinobac"/>
</dbReference>
<evidence type="ECO:0000256" key="1">
    <source>
        <dbReference type="ARBA" id="ARBA00002536"/>
    </source>
</evidence>
<dbReference type="GO" id="GO:0005886">
    <property type="term" value="C:plasma membrane"/>
    <property type="evidence" value="ECO:0007669"/>
    <property type="project" value="UniProtKB-SubCell"/>
</dbReference>
<evidence type="ECO:0000256" key="6">
    <source>
        <dbReference type="ARBA" id="ARBA00022692"/>
    </source>
</evidence>
<accession>A0A4Y3R4Y4</accession>
<evidence type="ECO:0000256" key="9">
    <source>
        <dbReference type="ARBA" id="ARBA00023136"/>
    </source>
</evidence>
<feature type="transmembrane region" description="Helical" evidence="13">
    <location>
        <begin position="101"/>
        <end position="122"/>
    </location>
</feature>
<evidence type="ECO:0000256" key="7">
    <source>
        <dbReference type="ARBA" id="ARBA00022967"/>
    </source>
</evidence>
<dbReference type="Pfam" id="PF12270">
    <property type="entry name" value="Cyt_c_ox_IV"/>
    <property type="match status" value="1"/>
</dbReference>
<reference evidence="14 15" key="1">
    <citation type="submission" date="2019-06" db="EMBL/GenBank/DDBJ databases">
        <title>Whole genome shotgun sequence of Streptomyces cacaoi subsp. cacaoi NBRC 12748.</title>
        <authorList>
            <person name="Hosoyama A."/>
            <person name="Uohara A."/>
            <person name="Ohji S."/>
            <person name="Ichikawa N."/>
        </authorList>
    </citation>
    <scope>NUCLEOTIDE SEQUENCE [LARGE SCALE GENOMIC DNA]</scope>
    <source>
        <strain evidence="14 15">NBRC 12748</strain>
    </source>
</reference>
<keyword evidence="8 13" id="KW-1133">Transmembrane helix</keyword>
<dbReference type="EMBL" id="BJMM01000017">
    <property type="protein sequence ID" value="GEB51010.1"/>
    <property type="molecule type" value="Genomic_DNA"/>
</dbReference>
<name>A0A4Y3R4Y4_STRCI</name>
<dbReference type="AlphaFoldDB" id="A0A4Y3R4Y4"/>
<gene>
    <name evidence="14" type="ORF">SCA03_35610</name>
</gene>
<dbReference type="GO" id="GO:0004129">
    <property type="term" value="F:cytochrome-c oxidase activity"/>
    <property type="evidence" value="ECO:0007669"/>
    <property type="project" value="UniProtKB-EC"/>
</dbReference>
<evidence type="ECO:0000256" key="10">
    <source>
        <dbReference type="ARBA" id="ARBA00031366"/>
    </source>
</evidence>
<comment type="function">
    <text evidence="1">Part of cytochrome c oxidase, its function is unknown.</text>
</comment>
<evidence type="ECO:0000313" key="15">
    <source>
        <dbReference type="Proteomes" id="UP000319210"/>
    </source>
</evidence>
<protein>
    <recommendedName>
        <fullName evidence="4">cytochrome-c oxidase</fullName>
        <ecNumber evidence="4">7.1.1.9</ecNumber>
    </recommendedName>
    <alternativeName>
        <fullName evidence="11">Cytochrome aa3 subunit 4</fullName>
    </alternativeName>
    <alternativeName>
        <fullName evidence="10">Cytochrome c oxidase polypeptide IV</fullName>
    </alternativeName>
</protein>
<keyword evidence="6 13" id="KW-0812">Transmembrane</keyword>
<dbReference type="Proteomes" id="UP000319210">
    <property type="component" value="Unassembled WGS sequence"/>
</dbReference>
<sequence>MRAEAVVFGGVAAFFAAVTVPYAVYGEDPAGTSALLIAFLMASLVSFFLTVQYRRGGRRPEDRRDGQVRERGGRLGFFPASSAFPALTALGVAVTASGVVIGLWLFLIGVGVTGAGVSGFAFQYAGDEE</sequence>
<evidence type="ECO:0000256" key="3">
    <source>
        <dbReference type="ARBA" id="ARBA00006870"/>
    </source>
</evidence>
<keyword evidence="7" id="KW-1278">Translocase</keyword>
<comment type="subcellular location">
    <subcellularLocation>
        <location evidence="2">Cell membrane</location>
        <topology evidence="2">Multi-pass membrane protein</topology>
    </subcellularLocation>
</comment>
<evidence type="ECO:0000256" key="13">
    <source>
        <dbReference type="SAM" id="Phobius"/>
    </source>
</evidence>
<proteinExistence type="inferred from homology"/>
<feature type="transmembrane region" description="Helical" evidence="13">
    <location>
        <begin position="36"/>
        <end position="54"/>
    </location>
</feature>
<dbReference type="EC" id="7.1.1.9" evidence="4"/>
<comment type="catalytic activity">
    <reaction evidence="12">
        <text>4 Fe(II)-[cytochrome c] + O2 + 8 H(+)(in) = 4 Fe(III)-[cytochrome c] + 2 H2O + 4 H(+)(out)</text>
        <dbReference type="Rhea" id="RHEA:11436"/>
        <dbReference type="Rhea" id="RHEA-COMP:10350"/>
        <dbReference type="Rhea" id="RHEA-COMP:14399"/>
        <dbReference type="ChEBI" id="CHEBI:15377"/>
        <dbReference type="ChEBI" id="CHEBI:15378"/>
        <dbReference type="ChEBI" id="CHEBI:15379"/>
        <dbReference type="ChEBI" id="CHEBI:29033"/>
        <dbReference type="ChEBI" id="CHEBI:29034"/>
        <dbReference type="EC" id="7.1.1.9"/>
    </reaction>
</comment>
<dbReference type="PIRSF" id="PIRSF017385">
    <property type="entry name" value="CtaF"/>
    <property type="match status" value="1"/>
</dbReference>
<evidence type="ECO:0000256" key="12">
    <source>
        <dbReference type="ARBA" id="ARBA00047816"/>
    </source>
</evidence>